<evidence type="ECO:0000256" key="4">
    <source>
        <dbReference type="PROSITE-ProRule" id="PRU00335"/>
    </source>
</evidence>
<comment type="caution">
    <text evidence="6">The sequence shown here is derived from an EMBL/GenBank/DDBJ whole genome shotgun (WGS) entry which is preliminary data.</text>
</comment>
<evidence type="ECO:0000256" key="1">
    <source>
        <dbReference type="ARBA" id="ARBA00023015"/>
    </source>
</evidence>
<name>A0ABW3DA54_9BACL</name>
<dbReference type="InterPro" id="IPR001647">
    <property type="entry name" value="HTH_TetR"/>
</dbReference>
<dbReference type="Proteomes" id="UP001597120">
    <property type="component" value="Unassembled WGS sequence"/>
</dbReference>
<evidence type="ECO:0000256" key="2">
    <source>
        <dbReference type="ARBA" id="ARBA00023125"/>
    </source>
</evidence>
<dbReference type="InterPro" id="IPR009057">
    <property type="entry name" value="Homeodomain-like_sf"/>
</dbReference>
<dbReference type="PANTHER" id="PTHR30055">
    <property type="entry name" value="HTH-TYPE TRANSCRIPTIONAL REGULATOR RUTR"/>
    <property type="match status" value="1"/>
</dbReference>
<dbReference type="EMBL" id="JBHTIU010000028">
    <property type="protein sequence ID" value="MFD0869357.1"/>
    <property type="molecule type" value="Genomic_DNA"/>
</dbReference>
<accession>A0ABW3DA54</accession>
<evidence type="ECO:0000313" key="7">
    <source>
        <dbReference type="Proteomes" id="UP001597120"/>
    </source>
</evidence>
<dbReference type="InterPro" id="IPR036271">
    <property type="entry name" value="Tet_transcr_reg_TetR-rel_C_sf"/>
</dbReference>
<reference evidence="7" key="1">
    <citation type="journal article" date="2019" name="Int. J. Syst. Evol. Microbiol.">
        <title>The Global Catalogue of Microorganisms (GCM) 10K type strain sequencing project: providing services to taxonomists for standard genome sequencing and annotation.</title>
        <authorList>
            <consortium name="The Broad Institute Genomics Platform"/>
            <consortium name="The Broad Institute Genome Sequencing Center for Infectious Disease"/>
            <person name="Wu L."/>
            <person name="Ma J."/>
        </authorList>
    </citation>
    <scope>NUCLEOTIDE SEQUENCE [LARGE SCALE GENOMIC DNA]</scope>
    <source>
        <strain evidence="7">CCUG 57263</strain>
    </source>
</reference>
<organism evidence="6 7">
    <name type="scientific">Paenibacillus residui</name>
    <dbReference type="NCBI Taxonomy" id="629724"/>
    <lineage>
        <taxon>Bacteria</taxon>
        <taxon>Bacillati</taxon>
        <taxon>Bacillota</taxon>
        <taxon>Bacilli</taxon>
        <taxon>Bacillales</taxon>
        <taxon>Paenibacillaceae</taxon>
        <taxon>Paenibacillus</taxon>
    </lineage>
</organism>
<keyword evidence="1" id="KW-0805">Transcription regulation</keyword>
<feature type="DNA-binding region" description="H-T-H motif" evidence="4">
    <location>
        <begin position="31"/>
        <end position="50"/>
    </location>
</feature>
<dbReference type="SUPFAM" id="SSF48498">
    <property type="entry name" value="Tetracyclin repressor-like, C-terminal domain"/>
    <property type="match status" value="1"/>
</dbReference>
<feature type="domain" description="HTH tetR-type" evidence="5">
    <location>
        <begin position="8"/>
        <end position="68"/>
    </location>
</feature>
<dbReference type="Pfam" id="PF00440">
    <property type="entry name" value="TetR_N"/>
    <property type="match status" value="1"/>
</dbReference>
<evidence type="ECO:0000259" key="5">
    <source>
        <dbReference type="PROSITE" id="PS50977"/>
    </source>
</evidence>
<proteinExistence type="predicted"/>
<gene>
    <name evidence="6" type="ORF">ACFQ03_09350</name>
</gene>
<dbReference type="SUPFAM" id="SSF46689">
    <property type="entry name" value="Homeodomain-like"/>
    <property type="match status" value="1"/>
</dbReference>
<keyword evidence="7" id="KW-1185">Reference proteome</keyword>
<sequence>MRRGREPQEVRKEIMDAARHLFLDQGYNHVSMRNIAGRIGYSPTTIYIYFKNKEEILYCLLEEGYSIFYNELKTAFDNNLEASLETRLHTLCEAYICFGLNQPDYYRLIFTDNLETNVTWLIRSDRYNGFLLLVKVVEALLQENYFASPLPDSKQSAALISQTLWAHLHGLTSLLLSFPQFDWVKREQLVFFHIDAFIQGLKTRPV</sequence>
<dbReference type="Gene3D" id="1.10.357.10">
    <property type="entry name" value="Tetracycline Repressor, domain 2"/>
    <property type="match status" value="1"/>
</dbReference>
<dbReference type="PRINTS" id="PR00455">
    <property type="entry name" value="HTHTETR"/>
</dbReference>
<dbReference type="InterPro" id="IPR025996">
    <property type="entry name" value="MT1864/Rv1816-like_C"/>
</dbReference>
<dbReference type="RefSeq" id="WP_144941090.1">
    <property type="nucleotide sequence ID" value="NZ_JBHTIU010000028.1"/>
</dbReference>
<dbReference type="PROSITE" id="PS50977">
    <property type="entry name" value="HTH_TETR_2"/>
    <property type="match status" value="1"/>
</dbReference>
<keyword evidence="2 4" id="KW-0238">DNA-binding</keyword>
<dbReference type="PANTHER" id="PTHR30055:SF212">
    <property type="entry name" value="TETR-FAMILY FAMILY TRANSCRIPTIONAL REGULATOR"/>
    <property type="match status" value="1"/>
</dbReference>
<keyword evidence="3" id="KW-0804">Transcription</keyword>
<evidence type="ECO:0000256" key="3">
    <source>
        <dbReference type="ARBA" id="ARBA00023163"/>
    </source>
</evidence>
<evidence type="ECO:0000313" key="6">
    <source>
        <dbReference type="EMBL" id="MFD0869357.1"/>
    </source>
</evidence>
<dbReference type="Pfam" id="PF13305">
    <property type="entry name" value="TetR_C_33"/>
    <property type="match status" value="1"/>
</dbReference>
<dbReference type="InterPro" id="IPR050109">
    <property type="entry name" value="HTH-type_TetR-like_transc_reg"/>
</dbReference>
<protein>
    <submittedName>
        <fullName evidence="6">TetR/AcrR family transcriptional regulator</fullName>
    </submittedName>
</protein>